<evidence type="ECO:0000313" key="2">
    <source>
        <dbReference type="EMBL" id="MFD2512311.1"/>
    </source>
</evidence>
<dbReference type="PANTHER" id="PTHR43404">
    <property type="entry name" value="LIPOPOLYSACCHARIDE CHOLINEPHOSPHOTRANSFERASE LICD"/>
    <property type="match status" value="1"/>
</dbReference>
<dbReference type="PANTHER" id="PTHR43404:SF1">
    <property type="entry name" value="MNN4P"/>
    <property type="match status" value="1"/>
</dbReference>
<gene>
    <name evidence="2" type="ORF">ACFSRY_00415</name>
</gene>
<evidence type="ECO:0000313" key="3">
    <source>
        <dbReference type="Proteomes" id="UP001597544"/>
    </source>
</evidence>
<feature type="domain" description="LicD/FKTN/FKRP nucleotidyltransferase" evidence="1">
    <location>
        <begin position="138"/>
        <end position="209"/>
    </location>
</feature>
<sequence>MLKILDFLCAKHGIKYFLIGGTLLGAIRHQGFIPWDDDLDIGMTRDNYEKFVKFAVPELPNDIFFQNKKSDPDYPTCHSVDAKLRDKYSRMNGDFNKAFSSCHDGIMVDIFVFDKAFFPNKVAIILQNFFLRFVVRNNSARTKILKFISSLYPYKLVYAHNFLCYLSSFKYRASYIKEEELSDIKKIKFEDTEFYVPIGYNSYLKRQYGNYMQLPSLEVRKGHHSDLLPDPFKPCEHSETLNWEQNRLFKERYPIE</sequence>
<dbReference type="RefSeq" id="WP_377502155.1">
    <property type="nucleotide sequence ID" value="NZ_JBHULU010000001.1"/>
</dbReference>
<organism evidence="2 3">
    <name type="scientific">Pontibacter locisalis</name>
    <dbReference type="NCBI Taxonomy" id="1719035"/>
    <lineage>
        <taxon>Bacteria</taxon>
        <taxon>Pseudomonadati</taxon>
        <taxon>Bacteroidota</taxon>
        <taxon>Cytophagia</taxon>
        <taxon>Cytophagales</taxon>
        <taxon>Hymenobacteraceae</taxon>
        <taxon>Pontibacter</taxon>
    </lineage>
</organism>
<dbReference type="EMBL" id="JBHULU010000001">
    <property type="protein sequence ID" value="MFD2512311.1"/>
    <property type="molecule type" value="Genomic_DNA"/>
</dbReference>
<dbReference type="GO" id="GO:0016740">
    <property type="term" value="F:transferase activity"/>
    <property type="evidence" value="ECO:0007669"/>
    <property type="project" value="UniProtKB-KW"/>
</dbReference>
<reference evidence="3" key="1">
    <citation type="journal article" date="2019" name="Int. J. Syst. Evol. Microbiol.">
        <title>The Global Catalogue of Microorganisms (GCM) 10K type strain sequencing project: providing services to taxonomists for standard genome sequencing and annotation.</title>
        <authorList>
            <consortium name="The Broad Institute Genomics Platform"/>
            <consortium name="The Broad Institute Genome Sequencing Center for Infectious Disease"/>
            <person name="Wu L."/>
            <person name="Ma J."/>
        </authorList>
    </citation>
    <scope>NUCLEOTIDE SEQUENCE [LARGE SCALE GENOMIC DNA]</scope>
    <source>
        <strain evidence="3">KCTC 42498</strain>
    </source>
</reference>
<dbReference type="InterPro" id="IPR052942">
    <property type="entry name" value="LPS_cholinephosphotransferase"/>
</dbReference>
<keyword evidence="2" id="KW-0808">Transferase</keyword>
<evidence type="ECO:0000259" key="1">
    <source>
        <dbReference type="Pfam" id="PF04991"/>
    </source>
</evidence>
<keyword evidence="3" id="KW-1185">Reference proteome</keyword>
<comment type="caution">
    <text evidence="2">The sequence shown here is derived from an EMBL/GenBank/DDBJ whole genome shotgun (WGS) entry which is preliminary data.</text>
</comment>
<feature type="domain" description="LicD/FKTN/FKRP nucleotidyltransferase" evidence="1">
    <location>
        <begin position="9"/>
        <end position="130"/>
    </location>
</feature>
<protein>
    <submittedName>
        <fullName evidence="2">Phosphorylcholine transferase LicD</fullName>
    </submittedName>
</protein>
<proteinExistence type="predicted"/>
<name>A0ABW5IFA6_9BACT</name>
<dbReference type="InterPro" id="IPR007074">
    <property type="entry name" value="LicD/FKTN/FKRP_NTP_transf"/>
</dbReference>
<dbReference type="Pfam" id="PF04991">
    <property type="entry name" value="LicD"/>
    <property type="match status" value="2"/>
</dbReference>
<dbReference type="Proteomes" id="UP001597544">
    <property type="component" value="Unassembled WGS sequence"/>
</dbReference>
<accession>A0ABW5IFA6</accession>